<comment type="caution">
    <text evidence="11">The sequence shown here is derived from an EMBL/GenBank/DDBJ whole genome shotgun (WGS) entry which is preliminary data.</text>
</comment>
<feature type="coiled-coil region" evidence="9">
    <location>
        <begin position="550"/>
        <end position="600"/>
    </location>
</feature>
<accession>A0A8T0GGQ0</accession>
<gene>
    <name evidence="11" type="ORF">KC19_11G046800</name>
</gene>
<comment type="similarity">
    <text evidence="2">Belongs to the CEP162 family.</text>
</comment>
<feature type="compositionally biased region" description="Polar residues" evidence="10">
    <location>
        <begin position="429"/>
        <end position="439"/>
    </location>
</feature>
<evidence type="ECO:0000256" key="7">
    <source>
        <dbReference type="ARBA" id="ARBA00023054"/>
    </source>
</evidence>
<evidence type="ECO:0000256" key="2">
    <source>
        <dbReference type="ARBA" id="ARBA00009485"/>
    </source>
</evidence>
<dbReference type="EMBL" id="CM026432">
    <property type="protein sequence ID" value="KAG0556352.1"/>
    <property type="molecule type" value="Genomic_DNA"/>
</dbReference>
<evidence type="ECO:0000256" key="1">
    <source>
        <dbReference type="ARBA" id="ARBA00004114"/>
    </source>
</evidence>
<evidence type="ECO:0000256" key="3">
    <source>
        <dbReference type="ARBA" id="ARBA00021406"/>
    </source>
</evidence>
<evidence type="ECO:0000256" key="4">
    <source>
        <dbReference type="ARBA" id="ARBA00022490"/>
    </source>
</evidence>
<keyword evidence="5" id="KW-0493">Microtubule</keyword>
<dbReference type="InterPro" id="IPR038774">
    <property type="entry name" value="CEP162-like"/>
</dbReference>
<proteinExistence type="inferred from homology"/>
<sequence>MKKSQIIVTFVYKVENEKAVAKLKEVQLETKQRLQEMAEEKAYLASQLANRHIQRYGTDSDSLHEKLQNALSRETALRIDLDKMRDSYSELEKRVNREESSRMKDLELKLKTLHETLEAERQSHAQMEGRKQAMIQQEELIASLQETVSDQASKIRALTTMLEGGEGQGKNSVSENLDKKEAQQQIETLQAQVKKLEQSLRAAKKETGLQVTKSGMEENETFRRMQAELVAVQRQAHQKEEETNRIIHHLKVENEKIKHESVTRIRNLKQQIQTRAQSDHSISESELSAVNRVKDLEKQLANLRIHYSRKVKELSEKLEEASKPKLEDVLNRNKTLTSSMAPPSRVATTRLIQPAQGKALREAKERIALQEDVISQKDRTIKSLQTQLQEVESNRAGPTCTTSVGPSPVPSMVQGEVQTKPGAQERHSSSTSEQESMNLRNKGTRLKTGTNMITNDIYATDEVVVLRRELEKSELTREVLQKACNESVEKAVLLTLQHQQAQQLQQIRQSQMKHHRSSECQTPLAGWVDHRSGLEGLNWISARSSSEIANRTMEARLKVMSEEVEEANSMCHLSPRMQQIMSLKKQVAEMEARQQQRETEWQKLLQETKQTSSIEQEYAERKWREALNSKNMEVEKIRLELNTIIEAAMAMQQAQHR</sequence>
<evidence type="ECO:0000256" key="6">
    <source>
        <dbReference type="ARBA" id="ARBA00022794"/>
    </source>
</evidence>
<dbReference type="GO" id="GO:0060271">
    <property type="term" value="P:cilium assembly"/>
    <property type="evidence" value="ECO:0007669"/>
    <property type="project" value="TreeGrafter"/>
</dbReference>
<dbReference type="PANTHER" id="PTHR34031">
    <property type="entry name" value="CENTROSOMAL PROTEIN OF 162 KDA"/>
    <property type="match status" value="1"/>
</dbReference>
<dbReference type="AlphaFoldDB" id="A0A8T0GGQ0"/>
<organism evidence="11 12">
    <name type="scientific">Ceratodon purpureus</name>
    <name type="common">Fire moss</name>
    <name type="synonym">Dicranum purpureum</name>
    <dbReference type="NCBI Taxonomy" id="3225"/>
    <lineage>
        <taxon>Eukaryota</taxon>
        <taxon>Viridiplantae</taxon>
        <taxon>Streptophyta</taxon>
        <taxon>Embryophyta</taxon>
        <taxon>Bryophyta</taxon>
        <taxon>Bryophytina</taxon>
        <taxon>Bryopsida</taxon>
        <taxon>Dicranidae</taxon>
        <taxon>Pseudoditrichales</taxon>
        <taxon>Ditrichaceae</taxon>
        <taxon>Ceratodon</taxon>
    </lineage>
</organism>
<dbReference type="PANTHER" id="PTHR34031:SF1">
    <property type="entry name" value="CENTROSOMAL PROTEIN OF 162 KDA"/>
    <property type="match status" value="1"/>
</dbReference>
<evidence type="ECO:0000256" key="10">
    <source>
        <dbReference type="SAM" id="MobiDB-lite"/>
    </source>
</evidence>
<evidence type="ECO:0000313" key="12">
    <source>
        <dbReference type="Proteomes" id="UP000822688"/>
    </source>
</evidence>
<evidence type="ECO:0000313" key="11">
    <source>
        <dbReference type="EMBL" id="KAG0556352.1"/>
    </source>
</evidence>
<feature type="coiled-coil region" evidence="9">
    <location>
        <begin position="81"/>
        <end position="123"/>
    </location>
</feature>
<evidence type="ECO:0000256" key="5">
    <source>
        <dbReference type="ARBA" id="ARBA00022701"/>
    </source>
</evidence>
<comment type="subcellular location">
    <subcellularLocation>
        <location evidence="1">Cytoplasm</location>
        <location evidence="1">Cytoskeleton</location>
        <location evidence="1">Microtubule organizing center</location>
        <location evidence="1">Centrosome</location>
        <location evidence="1">Centriole</location>
    </subcellularLocation>
</comment>
<name>A0A8T0GGQ0_CERPU</name>
<keyword evidence="12" id="KW-1185">Reference proteome</keyword>
<keyword evidence="8" id="KW-0206">Cytoskeleton</keyword>
<reference evidence="11 12" key="1">
    <citation type="submission" date="2020-06" db="EMBL/GenBank/DDBJ databases">
        <title>WGS assembly of Ceratodon purpureus strain R40.</title>
        <authorList>
            <person name="Carey S.B."/>
            <person name="Jenkins J."/>
            <person name="Shu S."/>
            <person name="Lovell J.T."/>
            <person name="Sreedasyam A."/>
            <person name="Maumus F."/>
            <person name="Tiley G.P."/>
            <person name="Fernandez-Pozo N."/>
            <person name="Barry K."/>
            <person name="Chen C."/>
            <person name="Wang M."/>
            <person name="Lipzen A."/>
            <person name="Daum C."/>
            <person name="Saski C.A."/>
            <person name="Payton A.C."/>
            <person name="Mcbreen J.C."/>
            <person name="Conrad R.E."/>
            <person name="Kollar L.M."/>
            <person name="Olsson S."/>
            <person name="Huttunen S."/>
            <person name="Landis J.B."/>
            <person name="Wickett N.J."/>
            <person name="Johnson M.G."/>
            <person name="Rensing S.A."/>
            <person name="Grimwood J."/>
            <person name="Schmutz J."/>
            <person name="Mcdaniel S.F."/>
        </authorList>
    </citation>
    <scope>NUCLEOTIDE SEQUENCE [LARGE SCALE GENOMIC DNA]</scope>
    <source>
        <strain evidence="11 12">R40</strain>
    </source>
</reference>
<feature type="region of interest" description="Disordered" evidence="10">
    <location>
        <begin position="390"/>
        <end position="439"/>
    </location>
</feature>
<feature type="coiled-coil region" evidence="9">
    <location>
        <begin position="172"/>
        <end position="242"/>
    </location>
</feature>
<evidence type="ECO:0000256" key="8">
    <source>
        <dbReference type="ARBA" id="ARBA00023212"/>
    </source>
</evidence>
<dbReference type="GO" id="GO:0005814">
    <property type="term" value="C:centriole"/>
    <property type="evidence" value="ECO:0007669"/>
    <property type="project" value="UniProtKB-SubCell"/>
</dbReference>
<evidence type="ECO:0000256" key="9">
    <source>
        <dbReference type="SAM" id="Coils"/>
    </source>
</evidence>
<protein>
    <recommendedName>
        <fullName evidence="3">Centrosomal protein of 162 kDa</fullName>
    </recommendedName>
</protein>
<keyword evidence="7 9" id="KW-0175">Coiled coil</keyword>
<keyword evidence="4" id="KW-0963">Cytoplasm</keyword>
<dbReference type="Proteomes" id="UP000822688">
    <property type="component" value="Chromosome 11"/>
</dbReference>
<keyword evidence="6" id="KW-0970">Cilium biogenesis/degradation</keyword>
<dbReference type="GO" id="GO:0005879">
    <property type="term" value="C:axonemal microtubule"/>
    <property type="evidence" value="ECO:0007669"/>
    <property type="project" value="TreeGrafter"/>
</dbReference>